<sequence>MRSPLDEVVQNLSQDPNLLRIKKLLIYASQQTWERDPIKIQHADLYPLVQDLRAQYPTRQILEAHLTALVNTLSKVTEYTLVANAALSYLEPLYPANESLAIAASPQDYQQVAAQFQQDTNSSRIKKLLFAACTQTWENDPQVLSQHSLVELVQRLHRLTATPQTLDAILSSIVRTLNRQAEYTRVAQTIIHAFAPLYGDMLEVTQANLAVPPSSLADETRIHNSVAPPSIRSTIEASPAREPTEAPATDSSFPQARACSATSASYESPLKLDDPALWVDLRLTLMKFSNPLRAKLLLYTVLYEPLPPGLPAWTHLKGYDLDTLLKQVWQQYASFNALSAELGKAADLLADLESTGDRPTESRANPYQPVASALLRAFQPFYPSSDFTQTDLPAAFPENGAGDRPNSCAPPASTQTGDDPTGIVSHPEPN</sequence>
<organism evidence="2">
    <name type="scientific">Thermoleptolyngbya oregonensis NK1-22</name>
    <dbReference type="NCBI Taxonomy" id="2547457"/>
    <lineage>
        <taxon>Bacteria</taxon>
        <taxon>Bacillati</taxon>
        <taxon>Cyanobacteriota</taxon>
        <taxon>Cyanophyceae</taxon>
        <taxon>Oculatellales</taxon>
        <taxon>Oculatellaceae</taxon>
        <taxon>Thermoleptolyngbya</taxon>
    </lineage>
</organism>
<feature type="region of interest" description="Disordered" evidence="1">
    <location>
        <begin position="386"/>
        <end position="430"/>
    </location>
</feature>
<gene>
    <name evidence="2" type="ORF">HNI00_12995</name>
</gene>
<proteinExistence type="predicted"/>
<dbReference type="AlphaFoldDB" id="A0AA97BQ94"/>
<name>A0AA97BQ94_9CYAN</name>
<dbReference type="RefSeq" id="WP_316786781.1">
    <property type="nucleotide sequence ID" value="NZ_CP053540.1"/>
</dbReference>
<dbReference type="KEGG" id="tog:HNI00_12995"/>
<protein>
    <submittedName>
        <fullName evidence="2">Uncharacterized protein</fullName>
    </submittedName>
</protein>
<dbReference type="EMBL" id="CP053540">
    <property type="protein sequence ID" value="WOB43963.1"/>
    <property type="molecule type" value="Genomic_DNA"/>
</dbReference>
<feature type="region of interest" description="Disordered" evidence="1">
    <location>
        <begin position="233"/>
        <end position="254"/>
    </location>
</feature>
<evidence type="ECO:0000256" key="1">
    <source>
        <dbReference type="SAM" id="MobiDB-lite"/>
    </source>
</evidence>
<accession>A0AA97BQ94</accession>
<reference evidence="2" key="1">
    <citation type="submission" date="2020-05" db="EMBL/GenBank/DDBJ databases">
        <authorList>
            <person name="Zhu T."/>
            <person name="Keshari N."/>
            <person name="Lu X."/>
        </authorList>
    </citation>
    <scope>NUCLEOTIDE SEQUENCE</scope>
    <source>
        <strain evidence="2">NK1-22</strain>
    </source>
</reference>
<evidence type="ECO:0000313" key="2">
    <source>
        <dbReference type="EMBL" id="WOB43963.1"/>
    </source>
</evidence>